<name>A0ABU3B3L5_9ACTN</name>
<keyword evidence="2" id="KW-0597">Phosphoprotein</keyword>
<evidence type="ECO:0000313" key="4">
    <source>
        <dbReference type="EMBL" id="MDT0616814.1"/>
    </source>
</evidence>
<dbReference type="RefSeq" id="WP_311586536.1">
    <property type="nucleotide sequence ID" value="NZ_JAVRFH010000425.1"/>
</dbReference>
<comment type="caution">
    <text evidence="4">The sequence shown here is derived from an EMBL/GenBank/DDBJ whole genome shotgun (WGS) entry which is preliminary data.</text>
</comment>
<sequence length="116" mass="12432">RLPVDYASHSVHVEALGGELEEVLAGIRPRTGEIPFYSTVEAGVVDTAGLDAGYWLRNLRRPVRFQETVERLLGDGFEVFVEAGAHPVLTGAVQETAESVGRQVCAVGSLRRGEGG</sequence>
<protein>
    <submittedName>
        <fullName evidence="4">Acyltransferase domain-containing protein</fullName>
    </submittedName>
</protein>
<dbReference type="InterPro" id="IPR001227">
    <property type="entry name" value="Ac_transferase_dom_sf"/>
</dbReference>
<dbReference type="InterPro" id="IPR050091">
    <property type="entry name" value="PKS_NRPS_Biosynth_Enz"/>
</dbReference>
<dbReference type="InterPro" id="IPR014043">
    <property type="entry name" value="Acyl_transferase_dom"/>
</dbReference>
<dbReference type="Gene3D" id="3.40.366.10">
    <property type="entry name" value="Malonyl-Coenzyme A Acyl Carrier Protein, domain 2"/>
    <property type="match status" value="1"/>
</dbReference>
<organism evidence="4 5">
    <name type="scientific">Streptomyces lancefieldiae</name>
    <dbReference type="NCBI Taxonomy" id="3075520"/>
    <lineage>
        <taxon>Bacteria</taxon>
        <taxon>Bacillati</taxon>
        <taxon>Actinomycetota</taxon>
        <taxon>Actinomycetes</taxon>
        <taxon>Kitasatosporales</taxon>
        <taxon>Streptomycetaceae</taxon>
        <taxon>Streptomyces</taxon>
    </lineage>
</organism>
<dbReference type="PANTHER" id="PTHR43775">
    <property type="entry name" value="FATTY ACID SYNTHASE"/>
    <property type="match status" value="1"/>
</dbReference>
<feature type="non-terminal residue" evidence="4">
    <location>
        <position position="1"/>
    </location>
</feature>
<reference evidence="4" key="1">
    <citation type="submission" date="2024-05" db="EMBL/GenBank/DDBJ databases">
        <title>30 novel species of actinomycetes from the DSMZ collection.</title>
        <authorList>
            <person name="Nouioui I."/>
        </authorList>
    </citation>
    <scope>NUCLEOTIDE SEQUENCE</scope>
    <source>
        <strain evidence="4">DSM 40712</strain>
    </source>
</reference>
<evidence type="ECO:0000259" key="3">
    <source>
        <dbReference type="SMART" id="SM00827"/>
    </source>
</evidence>
<evidence type="ECO:0000313" key="5">
    <source>
        <dbReference type="Proteomes" id="UP001180724"/>
    </source>
</evidence>
<feature type="domain" description="Malonyl-CoA:ACP transacylase (MAT)" evidence="3">
    <location>
        <begin position="1"/>
        <end position="114"/>
    </location>
</feature>
<dbReference type="PANTHER" id="PTHR43775:SF37">
    <property type="entry name" value="SI:DKEY-61P9.11"/>
    <property type="match status" value="1"/>
</dbReference>
<evidence type="ECO:0000256" key="2">
    <source>
        <dbReference type="ARBA" id="ARBA00022553"/>
    </source>
</evidence>
<dbReference type="SUPFAM" id="SSF52151">
    <property type="entry name" value="FabD/lysophospholipase-like"/>
    <property type="match status" value="1"/>
</dbReference>
<accession>A0ABU3B3L5</accession>
<keyword evidence="1" id="KW-0596">Phosphopantetheine</keyword>
<evidence type="ECO:0000256" key="1">
    <source>
        <dbReference type="ARBA" id="ARBA00022450"/>
    </source>
</evidence>
<dbReference type="GO" id="GO:0016746">
    <property type="term" value="F:acyltransferase activity"/>
    <property type="evidence" value="ECO:0007669"/>
    <property type="project" value="UniProtKB-KW"/>
</dbReference>
<dbReference type="EMBL" id="JAVRFH010000425">
    <property type="protein sequence ID" value="MDT0616814.1"/>
    <property type="molecule type" value="Genomic_DNA"/>
</dbReference>
<keyword evidence="4" id="KW-0012">Acyltransferase</keyword>
<gene>
    <name evidence="4" type="ORF">RM812_42825</name>
</gene>
<dbReference type="Pfam" id="PF00698">
    <property type="entry name" value="Acyl_transf_1"/>
    <property type="match status" value="1"/>
</dbReference>
<dbReference type="InterPro" id="IPR016035">
    <property type="entry name" value="Acyl_Trfase/lysoPLipase"/>
</dbReference>
<dbReference type="SMART" id="SM00827">
    <property type="entry name" value="PKS_AT"/>
    <property type="match status" value="1"/>
</dbReference>
<keyword evidence="5" id="KW-1185">Reference proteome</keyword>
<dbReference type="Proteomes" id="UP001180724">
    <property type="component" value="Unassembled WGS sequence"/>
</dbReference>
<proteinExistence type="predicted"/>
<feature type="non-terminal residue" evidence="4">
    <location>
        <position position="116"/>
    </location>
</feature>
<keyword evidence="4" id="KW-0808">Transferase</keyword>